<organism evidence="4 5">
    <name type="scientific">Achromobacter aloeverae</name>
    <dbReference type="NCBI Taxonomy" id="1750518"/>
    <lineage>
        <taxon>Bacteria</taxon>
        <taxon>Pseudomonadati</taxon>
        <taxon>Pseudomonadota</taxon>
        <taxon>Betaproteobacteria</taxon>
        <taxon>Burkholderiales</taxon>
        <taxon>Alcaligenaceae</taxon>
        <taxon>Achromobacter</taxon>
    </lineage>
</organism>
<dbReference type="Pfam" id="PF00106">
    <property type="entry name" value="adh_short"/>
    <property type="match status" value="1"/>
</dbReference>
<dbReference type="InterPro" id="IPR036291">
    <property type="entry name" value="NAD(P)-bd_dom_sf"/>
</dbReference>
<dbReference type="OrthoDB" id="9810734at2"/>
<comment type="similarity">
    <text evidence="1 3">Belongs to the short-chain dehydrogenases/reductases (SDR) family.</text>
</comment>
<evidence type="ECO:0000256" key="3">
    <source>
        <dbReference type="RuleBase" id="RU000363"/>
    </source>
</evidence>
<evidence type="ECO:0000256" key="1">
    <source>
        <dbReference type="ARBA" id="ARBA00006484"/>
    </source>
</evidence>
<protein>
    <submittedName>
        <fullName evidence="4">NAD(P)-dependent oxidoreductase</fullName>
    </submittedName>
</protein>
<dbReference type="SUPFAM" id="SSF51735">
    <property type="entry name" value="NAD(P)-binding Rossmann-fold domains"/>
    <property type="match status" value="1"/>
</dbReference>
<evidence type="ECO:0000313" key="4">
    <source>
        <dbReference type="EMBL" id="RXN93124.1"/>
    </source>
</evidence>
<comment type="caution">
    <text evidence="4">The sequence shown here is derived from an EMBL/GenBank/DDBJ whole genome shotgun (WGS) entry which is preliminary data.</text>
</comment>
<keyword evidence="5" id="KW-1185">Reference proteome</keyword>
<dbReference type="Proteomes" id="UP000290849">
    <property type="component" value="Unassembled WGS sequence"/>
</dbReference>
<evidence type="ECO:0000256" key="2">
    <source>
        <dbReference type="ARBA" id="ARBA00023002"/>
    </source>
</evidence>
<proteinExistence type="inferred from homology"/>
<reference evidence="4 5" key="1">
    <citation type="journal article" date="2017" name="Int. J. Syst. Evol. Microbiol.">
        <title>Achromobacter aloeverae sp. nov., isolated from the root of Aloe vera (L.) Burm.f.</title>
        <authorList>
            <person name="Kuncharoen N."/>
            <person name="Muramatsu Y."/>
            <person name="Shibata C."/>
            <person name="Kamakura Y."/>
            <person name="Nakagawa Y."/>
            <person name="Tanasupawat S."/>
        </authorList>
    </citation>
    <scope>NUCLEOTIDE SEQUENCE [LARGE SCALE GENOMIC DNA]</scope>
    <source>
        <strain evidence="4 5">AVA-1</strain>
    </source>
</reference>
<evidence type="ECO:0000313" key="5">
    <source>
        <dbReference type="Proteomes" id="UP000290849"/>
    </source>
</evidence>
<name>A0A4Q1HPY1_9BURK</name>
<accession>A0A4Q1HPY1</accession>
<dbReference type="PRINTS" id="PR00080">
    <property type="entry name" value="SDRFAMILY"/>
</dbReference>
<dbReference type="PROSITE" id="PS00061">
    <property type="entry name" value="ADH_SHORT"/>
    <property type="match status" value="1"/>
</dbReference>
<sequence length="249" mass="26335">MIVFVTGATAGFGAAIAERFIRDGHKVVATGRRKEKLQALRDRLGERLSTLQLDVRDAAAVAALPDTLPPAFAEIDVLVNNAGLALGLEPAQRADLDDWIGMIDTNVTGLARVTHALLPGMVARNRGHVINIGSVAGNYPYSGGNVYGASKAFVRQFSMNLRADLTGTALRVTNIEPGLVGGTEFSDVRFKGDKAKAASRYEGVTALTADDIAEAVAWVSGLPPHVNINSLEVMPVAQSFAALSITKDR</sequence>
<dbReference type="EMBL" id="PYAL01000001">
    <property type="protein sequence ID" value="RXN93124.1"/>
    <property type="molecule type" value="Genomic_DNA"/>
</dbReference>
<dbReference type="PRINTS" id="PR00081">
    <property type="entry name" value="GDHRDH"/>
</dbReference>
<dbReference type="InterPro" id="IPR020904">
    <property type="entry name" value="Sc_DH/Rdtase_CS"/>
</dbReference>
<dbReference type="RefSeq" id="WP_129149083.1">
    <property type="nucleotide sequence ID" value="NZ_JBHSDO010000006.1"/>
</dbReference>
<dbReference type="PANTHER" id="PTHR42901">
    <property type="entry name" value="ALCOHOL DEHYDROGENASE"/>
    <property type="match status" value="1"/>
</dbReference>
<dbReference type="GO" id="GO:0016616">
    <property type="term" value="F:oxidoreductase activity, acting on the CH-OH group of donors, NAD or NADP as acceptor"/>
    <property type="evidence" value="ECO:0007669"/>
    <property type="project" value="UniProtKB-ARBA"/>
</dbReference>
<dbReference type="PANTHER" id="PTHR42901:SF1">
    <property type="entry name" value="ALCOHOL DEHYDROGENASE"/>
    <property type="match status" value="1"/>
</dbReference>
<dbReference type="Gene3D" id="3.40.50.720">
    <property type="entry name" value="NAD(P)-binding Rossmann-like Domain"/>
    <property type="match status" value="1"/>
</dbReference>
<dbReference type="InterPro" id="IPR002347">
    <property type="entry name" value="SDR_fam"/>
</dbReference>
<dbReference type="AlphaFoldDB" id="A0A4Q1HPY1"/>
<dbReference type="FunFam" id="3.40.50.720:FF:000047">
    <property type="entry name" value="NADP-dependent L-serine/L-allo-threonine dehydrogenase"/>
    <property type="match status" value="1"/>
</dbReference>
<gene>
    <name evidence="4" type="ORF">C7R54_05275</name>
</gene>
<keyword evidence="2" id="KW-0560">Oxidoreductase</keyword>